<evidence type="ECO:0000256" key="8">
    <source>
        <dbReference type="NCBIfam" id="TIGR00188"/>
    </source>
</evidence>
<gene>
    <name evidence="7 9" type="primary">rnpA</name>
    <name evidence="9" type="ORF">RBEAN4_0865</name>
</gene>
<evidence type="ECO:0000256" key="6">
    <source>
        <dbReference type="ARBA" id="ARBA00022884"/>
    </source>
</evidence>
<organism evidence="9 10">
    <name type="scientific">Rickettsia bellii str. RML An4</name>
    <dbReference type="NCBI Taxonomy" id="1359193"/>
    <lineage>
        <taxon>Bacteria</taxon>
        <taxon>Pseudomonadati</taxon>
        <taxon>Pseudomonadota</taxon>
        <taxon>Alphaproteobacteria</taxon>
        <taxon>Rickettsiales</taxon>
        <taxon>Rickettsiaceae</taxon>
        <taxon>Rickettsieae</taxon>
        <taxon>Rickettsia</taxon>
        <taxon>belli group</taxon>
    </lineage>
</organism>
<dbReference type="InterPro" id="IPR020568">
    <property type="entry name" value="Ribosomal_Su5_D2-typ_SF"/>
</dbReference>
<dbReference type="EMBL" id="LAOI01000001">
    <property type="protein sequence ID" value="KJV89876.1"/>
    <property type="molecule type" value="Genomic_DNA"/>
</dbReference>
<dbReference type="InterPro" id="IPR014721">
    <property type="entry name" value="Ribsml_uS5_D2-typ_fold_subgr"/>
</dbReference>
<evidence type="ECO:0000256" key="5">
    <source>
        <dbReference type="ARBA" id="ARBA00022801"/>
    </source>
</evidence>
<keyword evidence="3 7" id="KW-0540">Nuclease</keyword>
<dbReference type="AlphaFoldDB" id="A0A0F3QCJ1"/>
<reference evidence="9 10" key="1">
    <citation type="submission" date="2015-02" db="EMBL/GenBank/DDBJ databases">
        <title>Genome Sequencing of Rickettsiales.</title>
        <authorList>
            <person name="Daugherty S.C."/>
            <person name="Su Q."/>
            <person name="Abolude K."/>
            <person name="Beier-Sexton M."/>
            <person name="Carlyon J.A."/>
            <person name="Carter R."/>
            <person name="Day N.P."/>
            <person name="Dumler S.J."/>
            <person name="Dyachenko V."/>
            <person name="Godinez A."/>
            <person name="Kurtti T.J."/>
            <person name="Lichay M."/>
            <person name="Mullins K.E."/>
            <person name="Ott S."/>
            <person name="Pappas-Brown V."/>
            <person name="Paris D.H."/>
            <person name="Patel P."/>
            <person name="Richards A.L."/>
            <person name="Sadzewicz L."/>
            <person name="Sears K."/>
            <person name="Seidman D."/>
            <person name="Sengamalay N."/>
            <person name="Stenos J."/>
            <person name="Tallon L.J."/>
            <person name="Vincent G."/>
            <person name="Fraser C.M."/>
            <person name="Munderloh U."/>
            <person name="Dunning-Hotopp J.C."/>
        </authorList>
    </citation>
    <scope>NUCLEOTIDE SEQUENCE [LARGE SCALE GENOMIC DNA]</scope>
    <source>
        <strain evidence="9 10">RML An4</strain>
    </source>
</reference>
<dbReference type="GO" id="GO:0000049">
    <property type="term" value="F:tRNA binding"/>
    <property type="evidence" value="ECO:0007669"/>
    <property type="project" value="UniProtKB-UniRule"/>
</dbReference>
<dbReference type="SUPFAM" id="SSF54211">
    <property type="entry name" value="Ribosomal protein S5 domain 2-like"/>
    <property type="match status" value="1"/>
</dbReference>
<dbReference type="InterPro" id="IPR000100">
    <property type="entry name" value="RNase_P"/>
</dbReference>
<keyword evidence="5 7" id="KW-0378">Hydrolase</keyword>
<dbReference type="NCBIfam" id="TIGR00188">
    <property type="entry name" value="rnpA"/>
    <property type="match status" value="1"/>
</dbReference>
<dbReference type="GO" id="GO:0030677">
    <property type="term" value="C:ribonuclease P complex"/>
    <property type="evidence" value="ECO:0007669"/>
    <property type="project" value="TreeGrafter"/>
</dbReference>
<keyword evidence="4 7" id="KW-0255">Endonuclease</keyword>
<dbReference type="PANTHER" id="PTHR33992:SF1">
    <property type="entry name" value="RIBONUCLEASE P PROTEIN COMPONENT"/>
    <property type="match status" value="1"/>
</dbReference>
<keyword evidence="2 7" id="KW-0819">tRNA processing</keyword>
<dbReference type="Gene3D" id="3.30.230.10">
    <property type="match status" value="1"/>
</dbReference>
<evidence type="ECO:0000256" key="2">
    <source>
        <dbReference type="ARBA" id="ARBA00022694"/>
    </source>
</evidence>
<keyword evidence="6 7" id="KW-0694">RNA-binding</keyword>
<protein>
    <recommendedName>
        <fullName evidence="7 8">Ribonuclease P protein component</fullName>
        <shortName evidence="7">RNase P protein</shortName>
        <shortName evidence="7">RNaseP protein</shortName>
        <ecNumber evidence="7 8">3.1.26.5</ecNumber>
    </recommendedName>
    <alternativeName>
        <fullName evidence="7">Protein C5</fullName>
    </alternativeName>
</protein>
<proteinExistence type="inferred from homology"/>
<dbReference type="Pfam" id="PF00825">
    <property type="entry name" value="Ribonuclease_P"/>
    <property type="match status" value="1"/>
</dbReference>
<dbReference type="Proteomes" id="UP000033661">
    <property type="component" value="Unassembled WGS sequence"/>
</dbReference>
<evidence type="ECO:0000313" key="9">
    <source>
        <dbReference type="EMBL" id="KJV89876.1"/>
    </source>
</evidence>
<dbReference type="GO" id="GO:0004526">
    <property type="term" value="F:ribonuclease P activity"/>
    <property type="evidence" value="ECO:0007669"/>
    <property type="project" value="UniProtKB-UniRule"/>
</dbReference>
<dbReference type="PROSITE" id="PS00648">
    <property type="entry name" value="RIBONUCLEASE_P"/>
    <property type="match status" value="1"/>
</dbReference>
<evidence type="ECO:0000256" key="7">
    <source>
        <dbReference type="HAMAP-Rule" id="MF_00227"/>
    </source>
</evidence>
<evidence type="ECO:0000256" key="4">
    <source>
        <dbReference type="ARBA" id="ARBA00022759"/>
    </source>
</evidence>
<comment type="function">
    <text evidence="1 7">RNaseP catalyzes the removal of the 5'-leader sequence from pre-tRNA to produce the mature 5'-terminus. It can also cleave other RNA substrates such as 4.5S RNA. The protein component plays an auxiliary but essential role in vivo by binding to the 5'-leader sequence and broadening the substrate specificity of the ribozyme.</text>
</comment>
<evidence type="ECO:0000256" key="1">
    <source>
        <dbReference type="ARBA" id="ARBA00002663"/>
    </source>
</evidence>
<dbReference type="SMR" id="A0A0F3QCJ1"/>
<dbReference type="GO" id="GO:0042781">
    <property type="term" value="F:3'-tRNA processing endoribonuclease activity"/>
    <property type="evidence" value="ECO:0007669"/>
    <property type="project" value="TreeGrafter"/>
</dbReference>
<dbReference type="EC" id="3.1.26.5" evidence="7 8"/>
<dbReference type="HAMAP" id="MF_00227">
    <property type="entry name" value="RNase_P"/>
    <property type="match status" value="1"/>
</dbReference>
<sequence>MFITSLKNQKEFELINKLGKKFHEKYFILVIAKNIPKIFLESKYNIFLGIKVSKKLNKKAVVRNKIKRRIKHLIRLICNNSNLKKLAMIIIPRKGFDTADFSVLNHELSKAILDFYNPKK</sequence>
<evidence type="ECO:0000313" key="10">
    <source>
        <dbReference type="Proteomes" id="UP000033661"/>
    </source>
</evidence>
<dbReference type="RefSeq" id="WP_011477533.1">
    <property type="nucleotide sequence ID" value="NZ_LAOI01000001.1"/>
</dbReference>
<dbReference type="PATRIC" id="fig|1359193.3.peg.837"/>
<evidence type="ECO:0000256" key="3">
    <source>
        <dbReference type="ARBA" id="ARBA00022722"/>
    </source>
</evidence>
<name>A0A0F3QCJ1_RICBE</name>
<dbReference type="PANTHER" id="PTHR33992">
    <property type="entry name" value="RIBONUCLEASE P PROTEIN COMPONENT"/>
    <property type="match status" value="1"/>
</dbReference>
<accession>A0A0F3QCJ1</accession>
<comment type="similarity">
    <text evidence="7">Belongs to the RnpA family.</text>
</comment>
<comment type="caution">
    <text evidence="9">The sequence shown here is derived from an EMBL/GenBank/DDBJ whole genome shotgun (WGS) entry which is preliminary data.</text>
</comment>
<dbReference type="GO" id="GO:0001682">
    <property type="term" value="P:tRNA 5'-leader removal"/>
    <property type="evidence" value="ECO:0007669"/>
    <property type="project" value="UniProtKB-UniRule"/>
</dbReference>
<comment type="subunit">
    <text evidence="7">Consists of a catalytic RNA component (M1 or rnpB) and a protein subunit.</text>
</comment>
<comment type="catalytic activity">
    <reaction evidence="7">
        <text>Endonucleolytic cleavage of RNA, removing 5'-extranucleotides from tRNA precursor.</text>
        <dbReference type="EC" id="3.1.26.5"/>
    </reaction>
</comment>
<keyword evidence="10" id="KW-1185">Reference proteome</keyword>
<dbReference type="InterPro" id="IPR020539">
    <property type="entry name" value="RNase_P_CS"/>
</dbReference>